<dbReference type="PRINTS" id="PR00111">
    <property type="entry name" value="ABHYDROLASE"/>
</dbReference>
<reference evidence="3 4" key="1">
    <citation type="submission" date="2016-07" db="EMBL/GenBank/DDBJ databases">
        <title>Draft genome of Scalindua rubra, obtained from a brine-seawater interface in the Red Sea, sheds light on salt adaptation in anammox bacteria.</title>
        <authorList>
            <person name="Speth D.R."/>
            <person name="Lagkouvardos I."/>
            <person name="Wang Y."/>
            <person name="Qian P.-Y."/>
            <person name="Dutilh B.E."/>
            <person name="Jetten M.S."/>
        </authorList>
    </citation>
    <scope>NUCLEOTIDE SEQUENCE [LARGE SCALE GENOMIC DNA]</scope>
    <source>
        <strain evidence="3">BSI-1</strain>
    </source>
</reference>
<dbReference type="GO" id="GO:0016020">
    <property type="term" value="C:membrane"/>
    <property type="evidence" value="ECO:0007669"/>
    <property type="project" value="TreeGrafter"/>
</dbReference>
<keyword evidence="1 3" id="KW-0378">Hydrolase</keyword>
<dbReference type="PANTHER" id="PTHR43798">
    <property type="entry name" value="MONOACYLGLYCEROL LIPASE"/>
    <property type="match status" value="1"/>
</dbReference>
<name>A0A1E3XCQ5_9BACT</name>
<accession>A0A1E3XCQ5</accession>
<comment type="caution">
    <text evidence="3">The sequence shown here is derived from an EMBL/GenBank/DDBJ whole genome shotgun (WGS) entry which is preliminary data.</text>
</comment>
<gene>
    <name evidence="3" type="primary">cumD_1</name>
    <name evidence="3" type="ORF">SCARUB_01464</name>
</gene>
<dbReference type="InterPro" id="IPR000073">
    <property type="entry name" value="AB_hydrolase_1"/>
</dbReference>
<dbReference type="Proteomes" id="UP000094056">
    <property type="component" value="Unassembled WGS sequence"/>
</dbReference>
<dbReference type="AlphaFoldDB" id="A0A1E3XCQ5"/>
<dbReference type="SUPFAM" id="SSF53474">
    <property type="entry name" value="alpha/beta-Hydrolases"/>
    <property type="match status" value="1"/>
</dbReference>
<protein>
    <submittedName>
        <fullName evidence="3">2-hydroxy-6-oxo-7-methylocta-2,4-dienoate hydrolase</fullName>
        <ecNumber evidence="3">3.7.1.9</ecNumber>
    </submittedName>
</protein>
<dbReference type="EC" id="3.7.1.9" evidence="3"/>
<dbReference type="GO" id="GO:0018775">
    <property type="term" value="F:2-hydroxymuconate-semialdehyde hydrolase activity"/>
    <property type="evidence" value="ECO:0007669"/>
    <property type="project" value="UniProtKB-EC"/>
</dbReference>
<organism evidence="3 4">
    <name type="scientific">Candidatus Scalindua rubra</name>
    <dbReference type="NCBI Taxonomy" id="1872076"/>
    <lineage>
        <taxon>Bacteria</taxon>
        <taxon>Pseudomonadati</taxon>
        <taxon>Planctomycetota</taxon>
        <taxon>Candidatus Brocadiia</taxon>
        <taxon>Candidatus Brocadiales</taxon>
        <taxon>Candidatus Scalinduaceae</taxon>
        <taxon>Candidatus Scalindua</taxon>
    </lineage>
</organism>
<feature type="domain" description="AB hydrolase-1" evidence="2">
    <location>
        <begin position="2"/>
        <end position="216"/>
    </location>
</feature>
<dbReference type="InterPro" id="IPR029058">
    <property type="entry name" value="AB_hydrolase_fold"/>
</dbReference>
<evidence type="ECO:0000256" key="1">
    <source>
        <dbReference type="ARBA" id="ARBA00022801"/>
    </source>
</evidence>
<sequence>MHGWGGSAESFKPVFDYLSKSYKVYAFDFPGFGRSSLPLKTWGKEDYGKFFMKFLKAIGIEKTSIIAHSFGGRIAIWFAANYPEKISKLVLINSAGIKPRRTLKYHIKVAIAKTGKKLFTLSIFGKYRERLLNNLYRLVGSKDYQQQTGIMRSTLVKIVNEDLRILLPKIIAPTLIIWGENDKDVPLSYAKIMEKEINDAGLVVFKDAGHFSYLDKFSDFCVIVTKFIGNKRGANTYV</sequence>
<evidence type="ECO:0000259" key="2">
    <source>
        <dbReference type="Pfam" id="PF00561"/>
    </source>
</evidence>
<evidence type="ECO:0000313" key="4">
    <source>
        <dbReference type="Proteomes" id="UP000094056"/>
    </source>
</evidence>
<proteinExistence type="predicted"/>
<dbReference type="Gene3D" id="3.40.50.1820">
    <property type="entry name" value="alpha/beta hydrolase"/>
    <property type="match status" value="1"/>
</dbReference>
<dbReference type="InterPro" id="IPR050266">
    <property type="entry name" value="AB_hydrolase_sf"/>
</dbReference>
<dbReference type="EMBL" id="MAYW01000029">
    <property type="protein sequence ID" value="ODS33427.1"/>
    <property type="molecule type" value="Genomic_DNA"/>
</dbReference>
<dbReference type="Pfam" id="PF00561">
    <property type="entry name" value="Abhydrolase_1"/>
    <property type="match status" value="1"/>
</dbReference>
<dbReference type="PANTHER" id="PTHR43798:SF31">
    <property type="entry name" value="AB HYDROLASE SUPERFAMILY PROTEIN YCLE"/>
    <property type="match status" value="1"/>
</dbReference>
<evidence type="ECO:0000313" key="3">
    <source>
        <dbReference type="EMBL" id="ODS33427.1"/>
    </source>
</evidence>